<feature type="compositionally biased region" description="Pro residues" evidence="1">
    <location>
        <begin position="336"/>
        <end position="348"/>
    </location>
</feature>
<feature type="compositionally biased region" description="Low complexity" evidence="1">
    <location>
        <begin position="216"/>
        <end position="244"/>
    </location>
</feature>
<sequence>MELHLDDVCVGTQAGLSPSMGGEKTTQLLRRRDAEELVAVRVRQVMAATVANFKTGVAQPKLGERRERVLKRAERERLGEVEPLGGHYAVHDWISDALRQVDGTTSALSEVRTDLQHGEKFIKHMVPTRFVINPPPAEEEEGAEAKKPVRRTSISRRPSSALVGKQTKKPIVGWLPLSAHAHAIPIFPLTAFDENNPDGQRAGLSSAGAGHRARPASAKAASGKHTSSSSSGAASPSRQRPSSARPLGQAAAPRPPPGFIPSPPGQAAAFGSKDPMDHLRASATLPVRGTARLYGRTPTVNERRSVSSGWAKRPTREGTRPWHIAEEPARRIARHAPPPSPYERPPSATPHRDYLRSRTGTGGGGRTEGGSTPEPARRMLKL</sequence>
<proteinExistence type="predicted"/>
<comment type="caution">
    <text evidence="2">The sequence shown here is derived from an EMBL/GenBank/DDBJ whole genome shotgun (WGS) entry which is preliminary data.</text>
</comment>
<accession>A0A830HTV7</accession>
<dbReference type="Proteomes" id="UP000660262">
    <property type="component" value="Unassembled WGS sequence"/>
</dbReference>
<feature type="compositionally biased region" description="Pro residues" evidence="1">
    <location>
        <begin position="253"/>
        <end position="264"/>
    </location>
</feature>
<organism evidence="2 3">
    <name type="scientific">Pycnococcus provasolii</name>
    <dbReference type="NCBI Taxonomy" id="41880"/>
    <lineage>
        <taxon>Eukaryota</taxon>
        <taxon>Viridiplantae</taxon>
        <taxon>Chlorophyta</taxon>
        <taxon>Pseudoscourfieldiophyceae</taxon>
        <taxon>Pseudoscourfieldiales</taxon>
        <taxon>Pycnococcaceae</taxon>
        <taxon>Pycnococcus</taxon>
    </lineage>
</organism>
<protein>
    <submittedName>
        <fullName evidence="2">Uncharacterized protein</fullName>
    </submittedName>
</protein>
<evidence type="ECO:0000313" key="3">
    <source>
        <dbReference type="Proteomes" id="UP000660262"/>
    </source>
</evidence>
<feature type="region of interest" description="Disordered" evidence="1">
    <location>
        <begin position="133"/>
        <end position="165"/>
    </location>
</feature>
<feature type="region of interest" description="Disordered" evidence="1">
    <location>
        <begin position="197"/>
        <end position="273"/>
    </location>
</feature>
<feature type="region of interest" description="Disordered" evidence="1">
    <location>
        <begin position="330"/>
        <end position="382"/>
    </location>
</feature>
<reference evidence="2" key="1">
    <citation type="submission" date="2020-10" db="EMBL/GenBank/DDBJ databases">
        <title>Unveiling of a novel bifunctional photoreceptor, Dualchrome1, isolated from a cosmopolitan green alga.</title>
        <authorList>
            <person name="Suzuki S."/>
            <person name="Kawachi M."/>
        </authorList>
    </citation>
    <scope>NUCLEOTIDE SEQUENCE</scope>
    <source>
        <strain evidence="2">NIES 2893</strain>
    </source>
</reference>
<dbReference type="EMBL" id="BNJQ01000024">
    <property type="protein sequence ID" value="GHP09180.1"/>
    <property type="molecule type" value="Genomic_DNA"/>
</dbReference>
<dbReference type="AlphaFoldDB" id="A0A830HTV7"/>
<name>A0A830HTV7_9CHLO</name>
<gene>
    <name evidence="2" type="ORF">PPROV_000791700</name>
</gene>
<keyword evidence="3" id="KW-1185">Reference proteome</keyword>
<evidence type="ECO:0000313" key="2">
    <source>
        <dbReference type="EMBL" id="GHP09180.1"/>
    </source>
</evidence>
<evidence type="ECO:0000256" key="1">
    <source>
        <dbReference type="SAM" id="MobiDB-lite"/>
    </source>
</evidence>